<dbReference type="PANTHER" id="PTHR16212">
    <property type="entry name" value="FOCADHESIN FAMILY MEMBER"/>
    <property type="match status" value="1"/>
</dbReference>
<dbReference type="PANTHER" id="PTHR16212:SF4">
    <property type="entry name" value="FOCADHESIN"/>
    <property type="match status" value="1"/>
</dbReference>
<evidence type="ECO:0000313" key="1">
    <source>
        <dbReference type="EMBL" id="JAC80626.1"/>
    </source>
</evidence>
<organism evidence="1">
    <name type="scientific">Tetraselmis sp. GSL018</name>
    <dbReference type="NCBI Taxonomy" id="582737"/>
    <lineage>
        <taxon>Eukaryota</taxon>
        <taxon>Viridiplantae</taxon>
        <taxon>Chlorophyta</taxon>
        <taxon>core chlorophytes</taxon>
        <taxon>Chlorodendrophyceae</taxon>
        <taxon>Chlorodendrales</taxon>
        <taxon>Chlorodendraceae</taxon>
        <taxon>Tetraselmis</taxon>
    </lineage>
</organism>
<dbReference type="InterPro" id="IPR045163">
    <property type="entry name" value="Focadhesin/RST1"/>
</dbReference>
<gene>
    <name evidence="1" type="ORF">TSPGSL018_9837</name>
</gene>
<dbReference type="EMBL" id="GBEZ01004603">
    <property type="protein sequence ID" value="JAC80626.1"/>
    <property type="molecule type" value="Transcribed_RNA"/>
</dbReference>
<dbReference type="GO" id="GO:0060147">
    <property type="term" value="P:regulation of post-transcriptional gene silencing"/>
    <property type="evidence" value="ECO:0007669"/>
    <property type="project" value="InterPro"/>
</dbReference>
<name>A0A061SD33_9CHLO</name>
<feature type="non-terminal residue" evidence="1">
    <location>
        <position position="409"/>
    </location>
</feature>
<proteinExistence type="predicted"/>
<reference evidence="1" key="1">
    <citation type="submission" date="2014-05" db="EMBL/GenBank/DDBJ databases">
        <title>The transcriptome of the halophilic microalga Tetraselmis sp. GSL018 isolated from the Great Salt Lake, Utah.</title>
        <authorList>
            <person name="Jinkerson R.E."/>
            <person name="D'Adamo S."/>
            <person name="Posewitz M.C."/>
        </authorList>
    </citation>
    <scope>NUCLEOTIDE SEQUENCE</scope>
    <source>
        <strain evidence="1">GSL018</strain>
    </source>
</reference>
<dbReference type="AlphaFoldDB" id="A0A061SD33"/>
<sequence length="409" mass="42696">MACLAGAPAAADSKDGPMNGLSGVCVTLPALAEVLLKGECVPEEEVLLASSHLTRLLKSEFQQAKAFGPSPCGAAAEGLGALAAVLVECGTQAREVGGVADDLTVALEDSAANVQAGAAIGAAALFGAPVLQGSNHGRKSRRHLVSTVQDSGSFKTLFSSLEKTALKGSEPRSARASGWALGMLCAAFRKDLRAHGGNLNDANTLNEESETTSELLPLYALPQEGALRELLNFLRKSIDDKSEVEWASVARVLRCLARAERLPAMHWGAVCRKVFRLGLAVSDDLQRAEVRAAVVSLVLRHGHRSSLGLGELVDELMEPNRFAALEAELRAEILRALPSLLSSLSAERAQATLRRVPELAAQQPGLGLDAAAWEGLEGCLEAAADGAPGSAPWQQAIASCIASLLPTLP</sequence>
<protein>
    <submittedName>
        <fullName evidence="1">Uncharacterized protein</fullName>
    </submittedName>
</protein>
<accession>A0A061SD33</accession>